<proteinExistence type="predicted"/>
<dbReference type="EMBL" id="JAFMPM010000008">
    <property type="protein sequence ID" value="MBO0614402.1"/>
    <property type="molecule type" value="Genomic_DNA"/>
</dbReference>
<gene>
    <name evidence="3" type="ORF">J1836_011370</name>
    <name evidence="2" type="ORF">J1836_15985</name>
</gene>
<organism evidence="3">
    <name type="scientific">Thiothrix fructosivorans</name>
    <dbReference type="NCBI Taxonomy" id="111770"/>
    <lineage>
        <taxon>Bacteria</taxon>
        <taxon>Pseudomonadati</taxon>
        <taxon>Pseudomonadota</taxon>
        <taxon>Gammaproteobacteria</taxon>
        <taxon>Thiotrichales</taxon>
        <taxon>Thiotrichaceae</taxon>
        <taxon>Thiothrix</taxon>
    </lineage>
</organism>
<reference evidence="3" key="2">
    <citation type="submission" date="2021-04" db="EMBL/GenBank/DDBJ databases">
        <title>Complete Genome and methylome analysis of Thiothrix fructosivorans ATCC 49748.</title>
        <authorList>
            <person name="Fomenkov A."/>
            <person name="Sun L."/>
            <person name="Vincze T."/>
            <person name="Grabovich M.Y."/>
            <person name="Roberts R.J."/>
        </authorList>
    </citation>
    <scope>NUCLEOTIDE SEQUENCE</scope>
    <source>
        <strain evidence="3">ATCC 49748</strain>
    </source>
</reference>
<keyword evidence="1" id="KW-0732">Signal</keyword>
<evidence type="ECO:0000313" key="2">
    <source>
        <dbReference type="EMBL" id="MBO0614402.1"/>
    </source>
</evidence>
<accession>A0A8B0SEQ6</accession>
<dbReference type="RefSeq" id="WP_207252136.1">
    <property type="nucleotide sequence ID" value="NZ_JAFMPM010000008.1"/>
</dbReference>
<protein>
    <submittedName>
        <fullName evidence="3">Uncharacterized protein</fullName>
    </submittedName>
</protein>
<sequence length="111" mass="11733">MKYLLIHYVLFAALALSATSVSALPDGSAPPSMMDMSATFAKTRAQLRAYDMDVRNTGTDVDPFEVGALDTAGSAGCDINVGNVVLDDTAGMPNDIIIFVQGDIMQANNCR</sequence>
<feature type="chain" id="PRO_5032937427" evidence="1">
    <location>
        <begin position="24"/>
        <end position="111"/>
    </location>
</feature>
<feature type="signal peptide" evidence="1">
    <location>
        <begin position="1"/>
        <end position="23"/>
    </location>
</feature>
<dbReference type="EMBL" id="CP072748">
    <property type="protein sequence ID" value="QTX09245.1"/>
    <property type="molecule type" value="Genomic_DNA"/>
</dbReference>
<name>A0A8B0SEQ6_9GAMM</name>
<evidence type="ECO:0000313" key="3">
    <source>
        <dbReference type="EMBL" id="QTX09245.1"/>
    </source>
</evidence>
<keyword evidence="4" id="KW-1185">Reference proteome</keyword>
<dbReference type="AlphaFoldDB" id="A0A8B0SEQ6"/>
<dbReference type="Proteomes" id="UP000664466">
    <property type="component" value="Unassembled WGS sequence"/>
</dbReference>
<evidence type="ECO:0000313" key="4">
    <source>
        <dbReference type="Proteomes" id="UP000664466"/>
    </source>
</evidence>
<evidence type="ECO:0000256" key="1">
    <source>
        <dbReference type="SAM" id="SignalP"/>
    </source>
</evidence>
<reference evidence="2 4" key="1">
    <citation type="submission" date="2021-03" db="EMBL/GenBank/DDBJ databases">
        <title>Draft genome and methylome analysis of Thiotrix fructosivoruns ATCC 49748.</title>
        <authorList>
            <person name="Fomenkov A."/>
            <person name="Grabovich M.Y."/>
            <person name="Roberts R.J."/>
        </authorList>
    </citation>
    <scope>NUCLEOTIDE SEQUENCE [LARGE SCALE GENOMIC DNA]</scope>
    <source>
        <strain evidence="2 4">ATCC 49748</strain>
    </source>
</reference>